<dbReference type="EMBL" id="JAWZYT010003573">
    <property type="protein sequence ID" value="KAK4297784.1"/>
    <property type="molecule type" value="Genomic_DNA"/>
</dbReference>
<evidence type="ECO:0000313" key="2">
    <source>
        <dbReference type="Proteomes" id="UP001292094"/>
    </source>
</evidence>
<keyword evidence="2" id="KW-1185">Reference proteome</keyword>
<name>A0AAE1TWK9_9EUCA</name>
<dbReference type="Proteomes" id="UP001292094">
    <property type="component" value="Unassembled WGS sequence"/>
</dbReference>
<gene>
    <name evidence="1" type="ORF">Pmani_029845</name>
</gene>
<proteinExistence type="predicted"/>
<reference evidence="1" key="1">
    <citation type="submission" date="2023-11" db="EMBL/GenBank/DDBJ databases">
        <title>Genome assemblies of two species of porcelain crab, Petrolisthes cinctipes and Petrolisthes manimaculis (Anomura: Porcellanidae).</title>
        <authorList>
            <person name="Angst P."/>
        </authorList>
    </citation>
    <scope>NUCLEOTIDE SEQUENCE</scope>
    <source>
        <strain evidence="1">PB745_02</strain>
        <tissue evidence="1">Gill</tissue>
    </source>
</reference>
<accession>A0AAE1TWK9</accession>
<protein>
    <submittedName>
        <fullName evidence="1">Uncharacterized protein</fullName>
    </submittedName>
</protein>
<comment type="caution">
    <text evidence="1">The sequence shown here is derived from an EMBL/GenBank/DDBJ whole genome shotgun (WGS) entry which is preliminary data.</text>
</comment>
<organism evidence="1 2">
    <name type="scientific">Petrolisthes manimaculis</name>
    <dbReference type="NCBI Taxonomy" id="1843537"/>
    <lineage>
        <taxon>Eukaryota</taxon>
        <taxon>Metazoa</taxon>
        <taxon>Ecdysozoa</taxon>
        <taxon>Arthropoda</taxon>
        <taxon>Crustacea</taxon>
        <taxon>Multicrustacea</taxon>
        <taxon>Malacostraca</taxon>
        <taxon>Eumalacostraca</taxon>
        <taxon>Eucarida</taxon>
        <taxon>Decapoda</taxon>
        <taxon>Pleocyemata</taxon>
        <taxon>Anomura</taxon>
        <taxon>Galatheoidea</taxon>
        <taxon>Porcellanidae</taxon>
        <taxon>Petrolisthes</taxon>
    </lineage>
</organism>
<sequence length="78" mass="8223">MLTPPPDSQTASQRGRNSVALPRASSVLPSHISLVRASLLNPIVTGKTSAEVTISRHLSAIWKSRPVLPTEGSTALIP</sequence>
<dbReference type="AlphaFoldDB" id="A0AAE1TWK9"/>
<evidence type="ECO:0000313" key="1">
    <source>
        <dbReference type="EMBL" id="KAK4297784.1"/>
    </source>
</evidence>